<accession>A0AAF0C526</accession>
<organism evidence="1 2">
    <name type="scientific">Thalassomonas actiniarum</name>
    <dbReference type="NCBI Taxonomy" id="485447"/>
    <lineage>
        <taxon>Bacteria</taxon>
        <taxon>Pseudomonadati</taxon>
        <taxon>Pseudomonadota</taxon>
        <taxon>Gammaproteobacteria</taxon>
        <taxon>Alteromonadales</taxon>
        <taxon>Colwelliaceae</taxon>
        <taxon>Thalassomonas</taxon>
    </lineage>
</organism>
<reference evidence="1 2" key="1">
    <citation type="journal article" date="2015" name="Genome Announc.">
        <title>Draft Genome Sequences of Marine Isolates of Thalassomonas viridans and Thalassomonas actiniarum.</title>
        <authorList>
            <person name="Olonade I."/>
            <person name="van Zyl L.J."/>
            <person name="Trindade M."/>
        </authorList>
    </citation>
    <scope>NUCLEOTIDE SEQUENCE [LARGE SCALE GENOMIC DNA]</scope>
    <source>
        <strain evidence="1 2">A5K-106</strain>
    </source>
</reference>
<dbReference type="AlphaFoldDB" id="A0AAF0C526"/>
<sequence length="169" mass="19650">MIPSVLEKLIKESTHDGNVNLKEITEFFNIRIELDRQMTDLCRIYICEEDNKPVIKLSPNNDRKTKFTLVAIAIAEFILTPSRLEGEGISYDMFFLKEIYHQRYSYRMMLATRLAVPEDIINQMDQPDFDMVSYVAESDYQPQFINCCVKDSSALFLLSNFSELPANAR</sequence>
<protein>
    <submittedName>
        <fullName evidence="1">Uncharacterized protein</fullName>
    </submittedName>
</protein>
<dbReference type="RefSeq" id="WP_044833476.1">
    <property type="nucleotide sequence ID" value="NZ_CP059735.1"/>
</dbReference>
<reference evidence="1 2" key="2">
    <citation type="journal article" date="2022" name="Mar. Drugs">
        <title>Bioassay-Guided Fractionation Leads to the Detection of Cholic Acid Generated by the Rare Thalassomonas sp.</title>
        <authorList>
            <person name="Pheiffer F."/>
            <person name="Schneider Y.K."/>
            <person name="Hansen E.H."/>
            <person name="Andersen J.H."/>
            <person name="Isaksson J."/>
            <person name="Busche T."/>
            <person name="R C."/>
            <person name="Kalinowski J."/>
            <person name="Zyl L.V."/>
            <person name="Trindade M."/>
        </authorList>
    </citation>
    <scope>NUCLEOTIDE SEQUENCE [LARGE SCALE GENOMIC DNA]</scope>
    <source>
        <strain evidence="1 2">A5K-106</strain>
    </source>
</reference>
<name>A0AAF0C526_9GAMM</name>
<proteinExistence type="predicted"/>
<evidence type="ECO:0000313" key="1">
    <source>
        <dbReference type="EMBL" id="WDE01093.1"/>
    </source>
</evidence>
<evidence type="ECO:0000313" key="2">
    <source>
        <dbReference type="Proteomes" id="UP000032568"/>
    </source>
</evidence>
<dbReference type="KEGG" id="tact:SG35_010915"/>
<dbReference type="Proteomes" id="UP000032568">
    <property type="component" value="Chromosome"/>
</dbReference>
<keyword evidence="2" id="KW-1185">Reference proteome</keyword>
<dbReference type="EMBL" id="CP059735">
    <property type="protein sequence ID" value="WDE01093.1"/>
    <property type="molecule type" value="Genomic_DNA"/>
</dbReference>
<gene>
    <name evidence="1" type="ORF">SG35_010915</name>
</gene>